<comment type="caution">
    <text evidence="1">The sequence shown here is derived from an EMBL/GenBank/DDBJ whole genome shotgun (WGS) entry which is preliminary data.</text>
</comment>
<evidence type="ECO:0000313" key="2">
    <source>
        <dbReference type="Proteomes" id="UP001177021"/>
    </source>
</evidence>
<gene>
    <name evidence="1" type="ORF">MILVUS5_LOCUS24854</name>
</gene>
<evidence type="ECO:0000313" key="1">
    <source>
        <dbReference type="EMBL" id="CAJ2658484.1"/>
    </source>
</evidence>
<sequence>MRERYGKQENSGSRLNVSNIVVDTLGRRNPDAKCLCWKIILCTQMSSAREMGTAGLWLTSKLIPSCDDDVMISSPGLVIWRKWIPSQSDIDPTCCLSVIRDTGVSSRDEVLSGASEILFLVSESISWNHQRVHLHNLLMSIPSGACLPLLILCDSYDSSSVIINELGLQDIDKLRVSSFLFFSGKTSRENTWIDFTVIPAKEVHVITQRCARLELCGTSYRVVPHWGTEACLSPSYYPDTSLDEMISLSCEFPLLANEGRPRPEALQRLPQMNFDDETTNSRDAERNLRLDELPSMTAAST</sequence>
<proteinExistence type="predicted"/>
<name>A0ACB0KRD0_TRIPR</name>
<protein>
    <submittedName>
        <fullName evidence="1">Uncharacterized protein</fullName>
    </submittedName>
</protein>
<accession>A0ACB0KRD0</accession>
<dbReference type="Proteomes" id="UP001177021">
    <property type="component" value="Unassembled WGS sequence"/>
</dbReference>
<dbReference type="EMBL" id="CASHSV030000311">
    <property type="protein sequence ID" value="CAJ2658484.1"/>
    <property type="molecule type" value="Genomic_DNA"/>
</dbReference>
<reference evidence="1" key="1">
    <citation type="submission" date="2023-10" db="EMBL/GenBank/DDBJ databases">
        <authorList>
            <person name="Rodriguez Cubillos JULIANA M."/>
            <person name="De Vega J."/>
        </authorList>
    </citation>
    <scope>NUCLEOTIDE SEQUENCE</scope>
</reference>
<keyword evidence="2" id="KW-1185">Reference proteome</keyword>
<organism evidence="1 2">
    <name type="scientific">Trifolium pratense</name>
    <name type="common">Red clover</name>
    <dbReference type="NCBI Taxonomy" id="57577"/>
    <lineage>
        <taxon>Eukaryota</taxon>
        <taxon>Viridiplantae</taxon>
        <taxon>Streptophyta</taxon>
        <taxon>Embryophyta</taxon>
        <taxon>Tracheophyta</taxon>
        <taxon>Spermatophyta</taxon>
        <taxon>Magnoliopsida</taxon>
        <taxon>eudicotyledons</taxon>
        <taxon>Gunneridae</taxon>
        <taxon>Pentapetalae</taxon>
        <taxon>rosids</taxon>
        <taxon>fabids</taxon>
        <taxon>Fabales</taxon>
        <taxon>Fabaceae</taxon>
        <taxon>Papilionoideae</taxon>
        <taxon>50 kb inversion clade</taxon>
        <taxon>NPAAA clade</taxon>
        <taxon>Hologalegina</taxon>
        <taxon>IRL clade</taxon>
        <taxon>Trifolieae</taxon>
        <taxon>Trifolium</taxon>
    </lineage>
</organism>